<dbReference type="GO" id="GO:0051607">
    <property type="term" value="P:defense response to virus"/>
    <property type="evidence" value="ECO:0007669"/>
    <property type="project" value="UniProtKB-KW"/>
</dbReference>
<dbReference type="GO" id="GO:0043571">
    <property type="term" value="P:maintenance of CRISPR repeat elements"/>
    <property type="evidence" value="ECO:0007669"/>
    <property type="project" value="InterPro"/>
</dbReference>
<dbReference type="RefSeq" id="WP_184016685.1">
    <property type="nucleotide sequence ID" value="NZ_JACHFD010000004.1"/>
</dbReference>
<comment type="caution">
    <text evidence="2">The sequence shown here is derived from an EMBL/GenBank/DDBJ whole genome shotgun (WGS) entry which is preliminary data.</text>
</comment>
<dbReference type="GO" id="GO:0003723">
    <property type="term" value="F:RNA binding"/>
    <property type="evidence" value="ECO:0007669"/>
    <property type="project" value="InterPro"/>
</dbReference>
<dbReference type="NCBIfam" id="TIGR02593">
    <property type="entry name" value="CRISPR_cas5"/>
    <property type="match status" value="1"/>
</dbReference>
<name>A0A840V5P9_9BACT</name>
<dbReference type="Gene3D" id="3.30.70.2660">
    <property type="match status" value="1"/>
</dbReference>
<proteinExistence type="predicted"/>
<dbReference type="Proteomes" id="UP000557717">
    <property type="component" value="Unassembled WGS sequence"/>
</dbReference>
<evidence type="ECO:0000256" key="1">
    <source>
        <dbReference type="ARBA" id="ARBA00023118"/>
    </source>
</evidence>
<evidence type="ECO:0000313" key="3">
    <source>
        <dbReference type="Proteomes" id="UP000557717"/>
    </source>
</evidence>
<evidence type="ECO:0000313" key="2">
    <source>
        <dbReference type="EMBL" id="MBB5350954.1"/>
    </source>
</evidence>
<keyword evidence="3" id="KW-1185">Reference proteome</keyword>
<dbReference type="NCBIfam" id="TIGR01868">
    <property type="entry name" value="casD_Cas5e"/>
    <property type="match status" value="1"/>
</dbReference>
<sequence length="240" mass="25881">MSSLAFYIDAPLQSWGASSKFQLRETQNFPTKSAIVGLLAAAMGIDKYSPQEPAQLAPIASLHLTVVKLPKPVATTRLTDFHTIGGGYDRKASTREKMSIPQKASGAPFGTVITRRSYLTDAAFAAILSGDSEVLVELHQALLDPIWGVWFGRKSCIPATPLTPTLGDDEAQAFNALLNTIPGISPGPLDHFEFQQEVETSQPGDGTFYPNDQPIAFGAHHGPVPTAYPARPVRHHRPTP</sequence>
<keyword evidence="1" id="KW-0051">Antiviral defense</keyword>
<accession>A0A840V5P9</accession>
<dbReference type="InterPro" id="IPR013422">
    <property type="entry name" value="CRISPR-assoc_prot_Cas5_N"/>
</dbReference>
<organism evidence="2 3">
    <name type="scientific">Haloferula luteola</name>
    <dbReference type="NCBI Taxonomy" id="595692"/>
    <lineage>
        <taxon>Bacteria</taxon>
        <taxon>Pseudomonadati</taxon>
        <taxon>Verrucomicrobiota</taxon>
        <taxon>Verrucomicrobiia</taxon>
        <taxon>Verrucomicrobiales</taxon>
        <taxon>Verrucomicrobiaceae</taxon>
        <taxon>Haloferula</taxon>
    </lineage>
</organism>
<dbReference type="AlphaFoldDB" id="A0A840V5P9"/>
<dbReference type="InterPro" id="IPR021124">
    <property type="entry name" value="CRISPR-assoc_prot_Cas5"/>
</dbReference>
<dbReference type="EMBL" id="JACHFD010000004">
    <property type="protein sequence ID" value="MBB5350954.1"/>
    <property type="molecule type" value="Genomic_DNA"/>
</dbReference>
<gene>
    <name evidence="2" type="ORF">HNR46_001188</name>
</gene>
<dbReference type="InterPro" id="IPR010147">
    <property type="entry name" value="CRISPR-assoc_prot_CasD"/>
</dbReference>
<reference evidence="2 3" key="1">
    <citation type="submission" date="2020-08" db="EMBL/GenBank/DDBJ databases">
        <title>Genomic Encyclopedia of Type Strains, Phase IV (KMG-IV): sequencing the most valuable type-strain genomes for metagenomic binning, comparative biology and taxonomic classification.</title>
        <authorList>
            <person name="Goeker M."/>
        </authorList>
    </citation>
    <scope>NUCLEOTIDE SEQUENCE [LARGE SCALE GENOMIC DNA]</scope>
    <source>
        <strain evidence="2 3">YC6886</strain>
    </source>
</reference>
<dbReference type="CDD" id="cd09645">
    <property type="entry name" value="Cas5_I-E"/>
    <property type="match status" value="1"/>
</dbReference>
<dbReference type="Pfam" id="PF09704">
    <property type="entry name" value="Cas_Cas5d"/>
    <property type="match status" value="1"/>
</dbReference>
<protein>
    <submittedName>
        <fullName evidence="2">CRISPR system Cascade subunit CasD</fullName>
    </submittedName>
</protein>